<protein>
    <submittedName>
        <fullName evidence="1">Uncharacterized protein</fullName>
    </submittedName>
</protein>
<comment type="caution">
    <text evidence="1">The sequence shown here is derived from an EMBL/GenBank/DDBJ whole genome shotgun (WGS) entry which is preliminary data.</text>
</comment>
<dbReference type="EMBL" id="PZJX01000061">
    <property type="protein sequence ID" value="PTE06602.1"/>
    <property type="molecule type" value="Genomic_DNA"/>
</dbReference>
<reference evidence="1 2" key="1">
    <citation type="submission" date="2018-03" db="EMBL/GenBank/DDBJ databases">
        <title>Genome sequence of the symbiotic type strain Mesorhizobium helmanticense CSLC115NT isolated from Lotus corniculatus nodules.</title>
        <authorList>
            <person name="Sannazzaro A.I."/>
            <person name="Torres Tejerizo G.A."/>
            <person name="Dip D."/>
            <person name="Caballero M."/>
            <person name="Pistorio M."/>
            <person name="Estrella M.J."/>
        </authorList>
    </citation>
    <scope>NUCLEOTIDE SEQUENCE [LARGE SCALE GENOMIC DNA]</scope>
    <source>
        <strain evidence="1 2">CSLC115N</strain>
    </source>
</reference>
<proteinExistence type="predicted"/>
<dbReference type="AlphaFoldDB" id="A0A2T4ILT4"/>
<evidence type="ECO:0000313" key="1">
    <source>
        <dbReference type="EMBL" id="PTE06602.1"/>
    </source>
</evidence>
<gene>
    <name evidence="1" type="ORF">C9427_30735</name>
</gene>
<organism evidence="1 2">
    <name type="scientific">Mesorhizobium helmanticense</name>
    <dbReference type="NCBI Taxonomy" id="1776423"/>
    <lineage>
        <taxon>Bacteria</taxon>
        <taxon>Pseudomonadati</taxon>
        <taxon>Pseudomonadota</taxon>
        <taxon>Alphaproteobacteria</taxon>
        <taxon>Hyphomicrobiales</taxon>
        <taxon>Phyllobacteriaceae</taxon>
        <taxon>Mesorhizobium</taxon>
    </lineage>
</organism>
<dbReference type="Proteomes" id="UP000240259">
    <property type="component" value="Unassembled WGS sequence"/>
</dbReference>
<sequence length="149" mass="16145">MLSSLINVFINSILAGVAGAECARMRNEAMLSQGKSSNDLSGDNHFTRQNRTAINAEARLGILADIIERHVAAQRAAKALREAEKGPGAGDVIALDEAAARRDVIAYQPADHRESIGKLVYIAAYLIARRERLEEREMATVMEIAAPFG</sequence>
<keyword evidence="2" id="KW-1185">Reference proteome</keyword>
<accession>A0A2T4ILT4</accession>
<name>A0A2T4ILT4_9HYPH</name>
<evidence type="ECO:0000313" key="2">
    <source>
        <dbReference type="Proteomes" id="UP000240259"/>
    </source>
</evidence>